<dbReference type="EMBL" id="LVLJ01000095">
    <property type="protein sequence ID" value="OAE35732.1"/>
    <property type="molecule type" value="Genomic_DNA"/>
</dbReference>
<feature type="region of interest" description="Disordered" evidence="1">
    <location>
        <begin position="159"/>
        <end position="186"/>
    </location>
</feature>
<name>A0A176WTX8_MARPO</name>
<gene>
    <name evidence="2" type="ORF">AXG93_1154s1880</name>
</gene>
<comment type="caution">
    <text evidence="2">The sequence shown here is derived from an EMBL/GenBank/DDBJ whole genome shotgun (WGS) entry which is preliminary data.</text>
</comment>
<organism evidence="2 3">
    <name type="scientific">Marchantia polymorpha subsp. ruderalis</name>
    <dbReference type="NCBI Taxonomy" id="1480154"/>
    <lineage>
        <taxon>Eukaryota</taxon>
        <taxon>Viridiplantae</taxon>
        <taxon>Streptophyta</taxon>
        <taxon>Embryophyta</taxon>
        <taxon>Marchantiophyta</taxon>
        <taxon>Marchantiopsida</taxon>
        <taxon>Marchantiidae</taxon>
        <taxon>Marchantiales</taxon>
        <taxon>Marchantiaceae</taxon>
        <taxon>Marchantia</taxon>
    </lineage>
</organism>
<keyword evidence="3" id="KW-1185">Reference proteome</keyword>
<evidence type="ECO:0000256" key="1">
    <source>
        <dbReference type="SAM" id="MobiDB-lite"/>
    </source>
</evidence>
<evidence type="ECO:0000313" key="2">
    <source>
        <dbReference type="EMBL" id="OAE35732.1"/>
    </source>
</evidence>
<evidence type="ECO:0000313" key="3">
    <source>
        <dbReference type="Proteomes" id="UP000077202"/>
    </source>
</evidence>
<protein>
    <submittedName>
        <fullName evidence="2">Uncharacterized protein</fullName>
    </submittedName>
</protein>
<proteinExistence type="predicted"/>
<feature type="compositionally biased region" description="Basic and acidic residues" evidence="1">
    <location>
        <begin position="176"/>
        <end position="186"/>
    </location>
</feature>
<dbReference type="AlphaFoldDB" id="A0A176WTX8"/>
<reference evidence="2" key="1">
    <citation type="submission" date="2016-03" db="EMBL/GenBank/DDBJ databases">
        <title>Mechanisms controlling the formation of the plant cell surface in tip-growing cells are functionally conserved among land plants.</title>
        <authorList>
            <person name="Honkanen S."/>
            <person name="Jones V.A."/>
            <person name="Morieri G."/>
            <person name="Champion C."/>
            <person name="Hetherington A.J."/>
            <person name="Kelly S."/>
            <person name="Saint-Marcoux D."/>
            <person name="Proust H."/>
            <person name="Prescott H."/>
            <person name="Dolan L."/>
        </authorList>
    </citation>
    <scope>NUCLEOTIDE SEQUENCE [LARGE SCALE GENOMIC DNA]</scope>
    <source>
        <tissue evidence="2">Whole gametophyte</tissue>
    </source>
</reference>
<sequence>MATLGQELGVDDEWHRSYNHSHNQQQDNDPLSFDTVSDTPMLDETIAIVKDKVWSFRAALKGMAEALVNFGLSPTVVGYSTVPLGENDSLAEHDEGEEALRQVIDQEILARSPFTGLSEDGVHQRRLNEESSLVHHDEDVDDSNHAFVEAGRKEADEMKSLTGRWMGELDDEDYEDRPKKDQEGHGPQELRAITYCLVCVFVMLQK</sequence>
<dbReference type="Proteomes" id="UP000077202">
    <property type="component" value="Unassembled WGS sequence"/>
</dbReference>
<accession>A0A176WTX8</accession>